<protein>
    <submittedName>
        <fullName evidence="1">NinX</fullName>
    </submittedName>
</protein>
<reference evidence="2" key="1">
    <citation type="submission" date="2018-05" db="EMBL/GenBank/DDBJ databases">
        <title>Host range determinants of Salmonella infecting bacteriophages.</title>
        <authorList>
            <person name="Gencay Y.E."/>
        </authorList>
    </citation>
    <scope>NUCLEOTIDE SEQUENCE [LARGE SCALE GENOMIC DNA]</scope>
</reference>
<sequence>MKYEEMSDFEINCRVHAELMQISGLNSFKAKDYCNNPSDAWHIIIDNHISIECVTVNRHTFTYRAYHSASFTKSTHENPLRAAMIVFLKMREKA</sequence>
<name>A0A2Z5HIQ4_9CAUD</name>
<accession>A0A2Z5HIQ4</accession>
<keyword evidence="2" id="KW-1185">Reference proteome</keyword>
<proteinExistence type="predicted"/>
<evidence type="ECO:0000313" key="1">
    <source>
        <dbReference type="EMBL" id="AXC39656.1"/>
    </source>
</evidence>
<dbReference type="Proteomes" id="UP000252433">
    <property type="component" value="Segment"/>
</dbReference>
<organism evidence="1 2">
    <name type="scientific">Salmonella phage S102</name>
    <dbReference type="NCBI Taxonomy" id="2231336"/>
    <lineage>
        <taxon>Viruses</taxon>
        <taxon>Duplodnaviria</taxon>
        <taxon>Heunggongvirae</taxon>
        <taxon>Uroviricota</taxon>
        <taxon>Caudoviricetes</taxon>
        <taxon>Sarkviridae</taxon>
        <taxon>Guernseyvirinae</taxon>
        <taxon>Jerseyvirus</taxon>
        <taxon>Jerseyvirus S102</taxon>
    </lineage>
</organism>
<dbReference type="InterPro" id="IPR019701">
    <property type="entry name" value="Phage_P22_NinX"/>
</dbReference>
<dbReference type="KEGG" id="vg:79714335"/>
<reference evidence="1 2" key="2">
    <citation type="journal article" date="2019" name="Environ. Microbiol.">
        <title>The genera of bacteriophages and their receptors are the major determinants of host range.</title>
        <authorList>
            <person name="Gencay Y.E."/>
            <person name="Gambino M."/>
            <person name="Prussing T.F."/>
            <person name="Brondsted L."/>
        </authorList>
    </citation>
    <scope>NUCLEOTIDE SEQUENCE [LARGE SCALE GENOMIC DNA]</scope>
</reference>
<dbReference type="Pfam" id="PF10765">
    <property type="entry name" value="Phage_P22_NinX"/>
    <property type="match status" value="1"/>
</dbReference>
<dbReference type="RefSeq" id="YP_010747578.1">
    <property type="nucleotide sequence ID" value="NC_073199.1"/>
</dbReference>
<dbReference type="EMBL" id="MH370360">
    <property type="protein sequence ID" value="AXC39656.1"/>
    <property type="molecule type" value="Genomic_DNA"/>
</dbReference>
<dbReference type="GeneID" id="79714335"/>
<evidence type="ECO:0000313" key="2">
    <source>
        <dbReference type="Proteomes" id="UP000252433"/>
    </source>
</evidence>